<name>A0ABW3Y720_9FLAO</name>
<feature type="chain" id="PRO_5045261280" evidence="2">
    <location>
        <begin position="20"/>
        <end position="213"/>
    </location>
</feature>
<keyword evidence="4" id="KW-1185">Reference proteome</keyword>
<dbReference type="EMBL" id="JBHTMY010000004">
    <property type="protein sequence ID" value="MFD1316901.1"/>
    <property type="molecule type" value="Genomic_DNA"/>
</dbReference>
<dbReference type="InterPro" id="IPR029046">
    <property type="entry name" value="LolA/LolB/LppX"/>
</dbReference>
<dbReference type="InterPro" id="IPR004564">
    <property type="entry name" value="OM_lipoprot_carrier_LolA-like"/>
</dbReference>
<reference evidence="4" key="1">
    <citation type="journal article" date="2019" name="Int. J. Syst. Evol. Microbiol.">
        <title>The Global Catalogue of Microorganisms (GCM) 10K type strain sequencing project: providing services to taxonomists for standard genome sequencing and annotation.</title>
        <authorList>
            <consortium name="The Broad Institute Genomics Platform"/>
            <consortium name="The Broad Institute Genome Sequencing Center for Infectious Disease"/>
            <person name="Wu L."/>
            <person name="Ma J."/>
        </authorList>
    </citation>
    <scope>NUCLEOTIDE SEQUENCE [LARGE SCALE GENOMIC DNA]</scope>
    <source>
        <strain evidence="4">CCUG 61485</strain>
    </source>
</reference>
<protein>
    <submittedName>
        <fullName evidence="3">Outer membrane lipoprotein carrier protein LolA</fullName>
    </submittedName>
</protein>
<keyword evidence="1 2" id="KW-0732">Signal</keyword>
<evidence type="ECO:0000313" key="4">
    <source>
        <dbReference type="Proteomes" id="UP001597201"/>
    </source>
</evidence>
<evidence type="ECO:0000256" key="1">
    <source>
        <dbReference type="ARBA" id="ARBA00022729"/>
    </source>
</evidence>
<proteinExistence type="predicted"/>
<sequence>MKKHVVLIAFLVSCSQLFAQNNPGKALLDKVHNNIKSFKNVVIEFDYTLENKAENVKQTNSGKAALEGEKYRVDLFGTTQIFDGTKTYTIVPDNEEVNISNTEENNENTLTPSKFYSFYQNGYTYKMLGAKSEGNKKIEFVQLDPIDSESDTEKIVIGIDAKKNQIENITETGKNGTQTILSVKKFLSNQSLPANTFNFDEKKYTSMGYLIND</sequence>
<dbReference type="RefSeq" id="WP_377180397.1">
    <property type="nucleotide sequence ID" value="NZ_JBHTMY010000004.1"/>
</dbReference>
<gene>
    <name evidence="3" type="ORF">ACFQ39_14840</name>
</gene>
<feature type="signal peptide" evidence="2">
    <location>
        <begin position="1"/>
        <end position="19"/>
    </location>
</feature>
<dbReference type="Gene3D" id="2.50.20.10">
    <property type="entry name" value="Lipoprotein localisation LolA/LolB/LppX"/>
    <property type="match status" value="1"/>
</dbReference>
<dbReference type="Proteomes" id="UP001597201">
    <property type="component" value="Unassembled WGS sequence"/>
</dbReference>
<comment type="caution">
    <text evidence="3">The sequence shown here is derived from an EMBL/GenBank/DDBJ whole genome shotgun (WGS) entry which is preliminary data.</text>
</comment>
<dbReference type="SUPFAM" id="SSF89392">
    <property type="entry name" value="Prokaryotic lipoproteins and lipoprotein localization factors"/>
    <property type="match status" value="1"/>
</dbReference>
<accession>A0ABW3Y720</accession>
<dbReference type="CDD" id="cd16325">
    <property type="entry name" value="LolA"/>
    <property type="match status" value="1"/>
</dbReference>
<evidence type="ECO:0000313" key="3">
    <source>
        <dbReference type="EMBL" id="MFD1316901.1"/>
    </source>
</evidence>
<evidence type="ECO:0000256" key="2">
    <source>
        <dbReference type="SAM" id="SignalP"/>
    </source>
</evidence>
<keyword evidence="3" id="KW-0449">Lipoprotein</keyword>
<organism evidence="3 4">
    <name type="scientific">Namhaeicola litoreus</name>
    <dbReference type="NCBI Taxonomy" id="1052145"/>
    <lineage>
        <taxon>Bacteria</taxon>
        <taxon>Pseudomonadati</taxon>
        <taxon>Bacteroidota</taxon>
        <taxon>Flavobacteriia</taxon>
        <taxon>Flavobacteriales</taxon>
        <taxon>Flavobacteriaceae</taxon>
        <taxon>Namhaeicola</taxon>
    </lineage>
</organism>